<proteinExistence type="predicted"/>
<evidence type="ECO:0000313" key="5">
    <source>
        <dbReference type="EMBL" id="BAJ08177.1"/>
    </source>
</evidence>
<name>D6RTC2_9ACTN</name>
<dbReference type="PANTHER" id="PTHR30146">
    <property type="entry name" value="LACI-RELATED TRANSCRIPTIONAL REPRESSOR"/>
    <property type="match status" value="1"/>
</dbReference>
<dbReference type="AlphaFoldDB" id="D6RTC2"/>
<dbReference type="PROSITE" id="PS00356">
    <property type="entry name" value="HTH_LACI_1"/>
    <property type="match status" value="1"/>
</dbReference>
<reference evidence="5" key="1">
    <citation type="journal article" date="2010" name="J. Antibiot.">
        <title>Substrate specificity of benzamide synthetase involved in 4-hydroxy-3-nitrosobenzamide biosynthesis.</title>
        <authorList>
            <person name="Noguchi A."/>
            <person name="Horinouchi S."/>
            <person name="Ohnishi Y."/>
        </authorList>
    </citation>
    <scope>NUCLEOTIDE SEQUENCE</scope>
</reference>
<evidence type="ECO:0000256" key="2">
    <source>
        <dbReference type="ARBA" id="ARBA00023125"/>
    </source>
</evidence>
<dbReference type="CDD" id="cd06267">
    <property type="entry name" value="PBP1_LacI_sugar_binding-like"/>
    <property type="match status" value="1"/>
</dbReference>
<dbReference type="InterPro" id="IPR000843">
    <property type="entry name" value="HTH_LacI"/>
</dbReference>
<accession>D6RTC2</accession>
<sequence>MPRVTLAEVARAAEVSTATVSNALNGTGRMAEATRARVRATAVALGYGEPPPRTLGLAVTTYGTLSWDFAGIPFYARAISAAAAAAHRRGYALIALPAGPAEALWRTVPVAGVVVLDSPADDPVVRVLRERGLPLVFDGRPDRLGAREAWVDNDHRATTREVLDHLAARGARRIALVAGPGEEHYTRGCRAAYEEWCAARGTSPRVVPLDFGDTAGRTLDALLGGGDAPDAVYGLYDPCGHRVLASAARCGLRVPGDLLVVCASEDPAYATTAPPVSTVSLAPHRTARAAVTALVDLVEGASGGKVPQEQTIPARFMPRESSLRGATTPSGAAG</sequence>
<dbReference type="Gene3D" id="1.10.260.40">
    <property type="entry name" value="lambda repressor-like DNA-binding domains"/>
    <property type="match status" value="1"/>
</dbReference>
<dbReference type="InterPro" id="IPR010982">
    <property type="entry name" value="Lambda_DNA-bd_dom_sf"/>
</dbReference>
<dbReference type="Pfam" id="PF00356">
    <property type="entry name" value="LacI"/>
    <property type="match status" value="1"/>
</dbReference>
<dbReference type="PANTHER" id="PTHR30146:SF153">
    <property type="entry name" value="LACTOSE OPERON REPRESSOR"/>
    <property type="match status" value="1"/>
</dbReference>
<dbReference type="Pfam" id="PF13377">
    <property type="entry name" value="Peripla_BP_3"/>
    <property type="match status" value="1"/>
</dbReference>
<evidence type="ECO:0000256" key="1">
    <source>
        <dbReference type="ARBA" id="ARBA00023015"/>
    </source>
</evidence>
<dbReference type="SUPFAM" id="SSF53822">
    <property type="entry name" value="Periplasmic binding protein-like I"/>
    <property type="match status" value="1"/>
</dbReference>
<dbReference type="SUPFAM" id="SSF47413">
    <property type="entry name" value="lambda repressor-like DNA-binding domains"/>
    <property type="match status" value="1"/>
</dbReference>
<dbReference type="EMBL" id="AB530136">
    <property type="protein sequence ID" value="BAJ08177.1"/>
    <property type="molecule type" value="Genomic_DNA"/>
</dbReference>
<dbReference type="InterPro" id="IPR046335">
    <property type="entry name" value="LacI/GalR-like_sensor"/>
</dbReference>
<dbReference type="SMART" id="SM00354">
    <property type="entry name" value="HTH_LACI"/>
    <property type="match status" value="1"/>
</dbReference>
<dbReference type="InterPro" id="IPR028082">
    <property type="entry name" value="Peripla_BP_I"/>
</dbReference>
<protein>
    <submittedName>
        <fullName evidence="5">Putative LacI-family transcriptional regulator</fullName>
    </submittedName>
</protein>
<dbReference type="GO" id="GO:0003700">
    <property type="term" value="F:DNA-binding transcription factor activity"/>
    <property type="evidence" value="ECO:0007669"/>
    <property type="project" value="TreeGrafter"/>
</dbReference>
<evidence type="ECO:0000259" key="4">
    <source>
        <dbReference type="PROSITE" id="PS50932"/>
    </source>
</evidence>
<dbReference type="PROSITE" id="PS50932">
    <property type="entry name" value="HTH_LACI_2"/>
    <property type="match status" value="1"/>
</dbReference>
<feature type="domain" description="HTH lacI-type" evidence="4">
    <location>
        <begin position="4"/>
        <end position="47"/>
    </location>
</feature>
<keyword evidence="3" id="KW-0804">Transcription</keyword>
<organism evidence="5">
    <name type="scientific">Streptomyces murayamaensis</name>
    <dbReference type="NCBI Taxonomy" id="224537"/>
    <lineage>
        <taxon>Bacteria</taxon>
        <taxon>Bacillati</taxon>
        <taxon>Actinomycetota</taxon>
        <taxon>Actinomycetes</taxon>
        <taxon>Kitasatosporales</taxon>
        <taxon>Streptomycetaceae</taxon>
        <taxon>Streptomyces</taxon>
    </lineage>
</organism>
<dbReference type="Gene3D" id="3.40.50.2300">
    <property type="match status" value="2"/>
</dbReference>
<keyword evidence="2" id="KW-0238">DNA-binding</keyword>
<reference evidence="5" key="2">
    <citation type="journal article" date="2010" name="Nat. Chem. Biol.">
        <title>A copper-containing oxidase catalyzes C-nitrosation in nitrosobenzamide biosynthesis.</title>
        <authorList>
            <person name="Noguchi A."/>
            <person name="Kitamura T."/>
            <person name="Onaka H."/>
            <person name="Horinouchi S."/>
            <person name="Ohnishi Y."/>
        </authorList>
    </citation>
    <scope>NUCLEOTIDE SEQUENCE</scope>
</reference>
<evidence type="ECO:0000256" key="3">
    <source>
        <dbReference type="ARBA" id="ARBA00023163"/>
    </source>
</evidence>
<keyword evidence="1" id="KW-0805">Transcription regulation</keyword>
<dbReference type="GO" id="GO:0000976">
    <property type="term" value="F:transcription cis-regulatory region binding"/>
    <property type="evidence" value="ECO:0007669"/>
    <property type="project" value="TreeGrafter"/>
</dbReference>
<dbReference type="CDD" id="cd01392">
    <property type="entry name" value="HTH_LacI"/>
    <property type="match status" value="1"/>
</dbReference>